<dbReference type="OrthoDB" id="4062651at2759"/>
<keyword evidence="10" id="KW-0472">Membrane</keyword>
<gene>
    <name evidence="14" type="primary">LOC111315390</name>
</gene>
<evidence type="ECO:0000313" key="13">
    <source>
        <dbReference type="Proteomes" id="UP000515121"/>
    </source>
</evidence>
<keyword evidence="6" id="KW-0547">Nucleotide-binding</keyword>
<evidence type="ECO:0000256" key="6">
    <source>
        <dbReference type="ARBA" id="ARBA00022741"/>
    </source>
</evidence>
<name>A0A6P6B7C7_DURZI</name>
<dbReference type="Pfam" id="PF00069">
    <property type="entry name" value="Pkinase"/>
    <property type="match status" value="1"/>
</dbReference>
<evidence type="ECO:0000256" key="3">
    <source>
        <dbReference type="ARBA" id="ARBA00022679"/>
    </source>
</evidence>
<proteinExistence type="predicted"/>
<evidence type="ECO:0000256" key="2">
    <source>
        <dbReference type="ARBA" id="ARBA00022527"/>
    </source>
</evidence>
<keyword evidence="5" id="KW-0732">Signal</keyword>
<dbReference type="PROSITE" id="PS50011">
    <property type="entry name" value="PROTEIN_KINASE_DOM"/>
    <property type="match status" value="1"/>
</dbReference>
<dbReference type="GeneID" id="111315390"/>
<dbReference type="SUPFAM" id="SSF56112">
    <property type="entry name" value="Protein kinase-like (PK-like)"/>
    <property type="match status" value="1"/>
</dbReference>
<keyword evidence="8" id="KW-0067">ATP-binding</keyword>
<dbReference type="InterPro" id="IPR008271">
    <property type="entry name" value="Ser/Thr_kinase_AS"/>
</dbReference>
<dbReference type="PROSITE" id="PS00108">
    <property type="entry name" value="PROTEIN_KINASE_ST"/>
    <property type="match status" value="1"/>
</dbReference>
<keyword evidence="9" id="KW-1133">Transmembrane helix</keyword>
<keyword evidence="11" id="KW-0325">Glycoprotein</keyword>
<evidence type="ECO:0000259" key="12">
    <source>
        <dbReference type="PROSITE" id="PS50011"/>
    </source>
</evidence>
<dbReference type="GO" id="GO:0005886">
    <property type="term" value="C:plasma membrane"/>
    <property type="evidence" value="ECO:0007669"/>
    <property type="project" value="UniProtKB-ARBA"/>
</dbReference>
<dbReference type="RefSeq" id="XP_022772811.1">
    <property type="nucleotide sequence ID" value="XM_022917076.1"/>
</dbReference>
<evidence type="ECO:0000256" key="10">
    <source>
        <dbReference type="ARBA" id="ARBA00023136"/>
    </source>
</evidence>
<dbReference type="KEGG" id="dzi:111315390"/>
<evidence type="ECO:0000256" key="4">
    <source>
        <dbReference type="ARBA" id="ARBA00022692"/>
    </source>
</evidence>
<keyword evidence="2" id="KW-0723">Serine/threonine-protein kinase</keyword>
<evidence type="ECO:0000256" key="11">
    <source>
        <dbReference type="ARBA" id="ARBA00023180"/>
    </source>
</evidence>
<dbReference type="SMART" id="SM00220">
    <property type="entry name" value="S_TKc"/>
    <property type="match status" value="1"/>
</dbReference>
<feature type="domain" description="Protein kinase" evidence="12">
    <location>
        <begin position="1"/>
        <end position="216"/>
    </location>
</feature>
<dbReference type="AlphaFoldDB" id="A0A6P6B7C7"/>
<keyword evidence="7" id="KW-0418">Kinase</keyword>
<accession>A0A6P6B7C7</accession>
<dbReference type="FunFam" id="1.10.510.10:FF:000161">
    <property type="entry name" value="Wall-associated receptor kinase-like 20"/>
    <property type="match status" value="1"/>
</dbReference>
<evidence type="ECO:0000256" key="1">
    <source>
        <dbReference type="ARBA" id="ARBA00004167"/>
    </source>
</evidence>
<keyword evidence="13" id="KW-1185">Reference proteome</keyword>
<evidence type="ECO:0000313" key="14">
    <source>
        <dbReference type="RefSeq" id="XP_022772811.1"/>
    </source>
</evidence>
<evidence type="ECO:0000256" key="8">
    <source>
        <dbReference type="ARBA" id="ARBA00022840"/>
    </source>
</evidence>
<dbReference type="InterPro" id="IPR011009">
    <property type="entry name" value="Kinase-like_dom_sf"/>
</dbReference>
<keyword evidence="4" id="KW-0812">Transmembrane</keyword>
<evidence type="ECO:0000256" key="5">
    <source>
        <dbReference type="ARBA" id="ARBA00022729"/>
    </source>
</evidence>
<dbReference type="GO" id="GO:0004674">
    <property type="term" value="F:protein serine/threonine kinase activity"/>
    <property type="evidence" value="ECO:0007669"/>
    <property type="project" value="UniProtKB-KW"/>
</dbReference>
<dbReference type="PANTHER" id="PTHR46008">
    <property type="entry name" value="LEAF RUST 10 DISEASE-RESISTANCE LOCUS RECEPTOR-LIKE PROTEIN KINASE-LIKE 1.4"/>
    <property type="match status" value="1"/>
</dbReference>
<dbReference type="Proteomes" id="UP000515121">
    <property type="component" value="Unplaced"/>
</dbReference>
<evidence type="ECO:0000256" key="7">
    <source>
        <dbReference type="ARBA" id="ARBA00022777"/>
    </source>
</evidence>
<organism evidence="13 14">
    <name type="scientific">Durio zibethinus</name>
    <name type="common">Durian</name>
    <dbReference type="NCBI Taxonomy" id="66656"/>
    <lineage>
        <taxon>Eukaryota</taxon>
        <taxon>Viridiplantae</taxon>
        <taxon>Streptophyta</taxon>
        <taxon>Embryophyta</taxon>
        <taxon>Tracheophyta</taxon>
        <taxon>Spermatophyta</taxon>
        <taxon>Magnoliopsida</taxon>
        <taxon>eudicotyledons</taxon>
        <taxon>Gunneridae</taxon>
        <taxon>Pentapetalae</taxon>
        <taxon>rosids</taxon>
        <taxon>malvids</taxon>
        <taxon>Malvales</taxon>
        <taxon>Malvaceae</taxon>
        <taxon>Helicteroideae</taxon>
        <taxon>Durio</taxon>
    </lineage>
</organism>
<dbReference type="Gene3D" id="1.10.510.10">
    <property type="entry name" value="Transferase(Phosphotransferase) domain 1"/>
    <property type="match status" value="1"/>
</dbReference>
<sequence length="298" mass="33411">MVNKYFVYEFMPNGTLCQHLQRERGDELAWPVRLTIAAETAQAIAHLHSAIDPPIYHRDIKSSNILLDYNFGSKVADFGLSRLGRTEISHISTAPQGTPGYLDPQYHQNFHLSDKSDVYSFGVVLIEIITALKVVDFSRPPNAVNLAAVAIDRISKGRLDEIIDPLLEPNSDSWTLSSIYKVAELAFRCLSFHRDMRPTMIEVAAELEQIRLSRWVSTEEITCAASSEVSPCSSSSNLSEQPLSMAVNKKFGLENRSLFMLQMTNVGSVNLMKKLKDNSQVSVQGPWLSEQSFRRTVC</sequence>
<keyword evidence="3" id="KW-0808">Transferase</keyword>
<dbReference type="GO" id="GO:0005524">
    <property type="term" value="F:ATP binding"/>
    <property type="evidence" value="ECO:0007669"/>
    <property type="project" value="UniProtKB-KW"/>
</dbReference>
<comment type="subcellular location">
    <subcellularLocation>
        <location evidence="1">Membrane</location>
        <topology evidence="1">Single-pass membrane protein</topology>
    </subcellularLocation>
</comment>
<dbReference type="PANTHER" id="PTHR46008:SF62">
    <property type="entry name" value="PROTEIN KINASE DOMAIN-CONTAINING PROTEIN"/>
    <property type="match status" value="1"/>
</dbReference>
<dbReference type="InterPro" id="IPR000719">
    <property type="entry name" value="Prot_kinase_dom"/>
</dbReference>
<reference evidence="14" key="1">
    <citation type="submission" date="2025-08" db="UniProtKB">
        <authorList>
            <consortium name="RefSeq"/>
        </authorList>
    </citation>
    <scope>IDENTIFICATION</scope>
    <source>
        <tissue evidence="14">Fruit stalk</tissue>
    </source>
</reference>
<protein>
    <submittedName>
        <fullName evidence="14">Wall-associated receptor kinase-like 14</fullName>
    </submittedName>
</protein>
<evidence type="ECO:0000256" key="9">
    <source>
        <dbReference type="ARBA" id="ARBA00022989"/>
    </source>
</evidence>